<evidence type="ECO:0000256" key="2">
    <source>
        <dbReference type="ARBA" id="ARBA00023239"/>
    </source>
</evidence>
<accession>A0A395H0B0</accession>
<protein>
    <submittedName>
        <fullName evidence="3">Terpenoid synthase</fullName>
    </submittedName>
</protein>
<dbReference type="Proteomes" id="UP000249402">
    <property type="component" value="Unassembled WGS sequence"/>
</dbReference>
<sequence length="316" mass="36040">MDDQIPPIMSTSAQPERFFTLVSSFLKNVFLSIPKVPDDEPFDAEVLNHFKLSGLPSDDVHKYSKAAGFIARCFYPHLNRETQLSIGVWTAYIFSMDDLCEGTEFREKLKNHRDYMFGNRHAQWAFLDGFFSSLHDLCGRYEPFVGDMITKSSLDYLSVNVLEVEQNGKFKVDSNTRLFPAFLRQKSAIGEAYAFANFPKGAFDIASYITMIPDLTLVVGHLNDVVSFYKESIVGDEQDTTMMLVSAVEGCSAYETLEKTVGQCLDSIQRMRATCVGNEDLQNVVNNFVQGFAFYHLKLPRYHLEDFGDYREWLSK</sequence>
<dbReference type="EMBL" id="KZ824438">
    <property type="protein sequence ID" value="RAL00779.1"/>
    <property type="molecule type" value="Genomic_DNA"/>
</dbReference>
<dbReference type="OrthoDB" id="2998174at2759"/>
<evidence type="ECO:0000313" key="4">
    <source>
        <dbReference type="Proteomes" id="UP000249402"/>
    </source>
</evidence>
<comment type="similarity">
    <text evidence="1">Belongs to the trichodiene synthase family.</text>
</comment>
<gene>
    <name evidence="3" type="ORF">BO80DRAFT_382091</name>
</gene>
<dbReference type="GeneID" id="37221740"/>
<dbReference type="VEuPathDB" id="FungiDB:BO80DRAFT_382091"/>
<dbReference type="GO" id="GO:0016838">
    <property type="term" value="F:carbon-oxygen lyase activity, acting on phosphates"/>
    <property type="evidence" value="ECO:0007669"/>
    <property type="project" value="InterPro"/>
</dbReference>
<organism evidence="3 4">
    <name type="scientific">Aspergillus ibericus CBS 121593</name>
    <dbReference type="NCBI Taxonomy" id="1448316"/>
    <lineage>
        <taxon>Eukaryota</taxon>
        <taxon>Fungi</taxon>
        <taxon>Dikarya</taxon>
        <taxon>Ascomycota</taxon>
        <taxon>Pezizomycotina</taxon>
        <taxon>Eurotiomycetes</taxon>
        <taxon>Eurotiomycetidae</taxon>
        <taxon>Eurotiales</taxon>
        <taxon>Aspergillaceae</taxon>
        <taxon>Aspergillus</taxon>
        <taxon>Aspergillus subgen. Circumdati</taxon>
    </lineage>
</organism>
<dbReference type="AlphaFoldDB" id="A0A395H0B0"/>
<evidence type="ECO:0000313" key="3">
    <source>
        <dbReference type="EMBL" id="RAL00779.1"/>
    </source>
</evidence>
<dbReference type="SUPFAM" id="SSF48576">
    <property type="entry name" value="Terpenoid synthases"/>
    <property type="match status" value="1"/>
</dbReference>
<dbReference type="STRING" id="1448316.A0A395H0B0"/>
<name>A0A395H0B0_9EURO</name>
<keyword evidence="2" id="KW-0456">Lyase</keyword>
<dbReference type="RefSeq" id="XP_025575106.1">
    <property type="nucleotide sequence ID" value="XM_025716875.1"/>
</dbReference>
<dbReference type="Gene3D" id="1.10.600.10">
    <property type="entry name" value="Farnesyl Diphosphate Synthase"/>
    <property type="match status" value="1"/>
</dbReference>
<dbReference type="InterPro" id="IPR008949">
    <property type="entry name" value="Isoprenoid_synthase_dom_sf"/>
</dbReference>
<dbReference type="InterPro" id="IPR024652">
    <property type="entry name" value="Trichodiene_synth"/>
</dbReference>
<dbReference type="SFLD" id="SFLDG01021">
    <property type="entry name" value="Trichodiene_Synthase_Like"/>
    <property type="match status" value="1"/>
</dbReference>
<proteinExistence type="inferred from homology"/>
<evidence type="ECO:0000256" key="1">
    <source>
        <dbReference type="ARBA" id="ARBA00007946"/>
    </source>
</evidence>
<dbReference type="Pfam" id="PF06330">
    <property type="entry name" value="TRI5"/>
    <property type="match status" value="1"/>
</dbReference>
<reference evidence="3 4" key="1">
    <citation type="submission" date="2018-02" db="EMBL/GenBank/DDBJ databases">
        <title>The genomes of Aspergillus section Nigri reveals drivers in fungal speciation.</title>
        <authorList>
            <consortium name="DOE Joint Genome Institute"/>
            <person name="Vesth T.C."/>
            <person name="Nybo J."/>
            <person name="Theobald S."/>
            <person name="Brandl J."/>
            <person name="Frisvad J.C."/>
            <person name="Nielsen K.F."/>
            <person name="Lyhne E.K."/>
            <person name="Kogle M.E."/>
            <person name="Kuo A."/>
            <person name="Riley R."/>
            <person name="Clum A."/>
            <person name="Nolan M."/>
            <person name="Lipzen A."/>
            <person name="Salamov A."/>
            <person name="Henrissat B."/>
            <person name="Wiebenga A."/>
            <person name="De vries R.P."/>
            <person name="Grigoriev I.V."/>
            <person name="Mortensen U.H."/>
            <person name="Andersen M.R."/>
            <person name="Baker S.E."/>
        </authorList>
    </citation>
    <scope>NUCLEOTIDE SEQUENCE [LARGE SCALE GENOMIC DNA]</scope>
    <source>
        <strain evidence="3 4">CBS 121593</strain>
    </source>
</reference>
<keyword evidence="4" id="KW-1185">Reference proteome</keyword>
<dbReference type="SFLD" id="SFLDS00005">
    <property type="entry name" value="Isoprenoid_Synthase_Type_I"/>
    <property type="match status" value="1"/>
</dbReference>